<keyword evidence="5 8" id="KW-1133">Transmembrane helix</keyword>
<feature type="transmembrane region" description="Helical" evidence="8">
    <location>
        <begin position="12"/>
        <end position="41"/>
    </location>
</feature>
<dbReference type="GO" id="GO:0022857">
    <property type="term" value="F:transmembrane transporter activity"/>
    <property type="evidence" value="ECO:0007669"/>
    <property type="project" value="UniProtKB-UniRule"/>
</dbReference>
<feature type="transmembrane region" description="Helical" evidence="8">
    <location>
        <begin position="333"/>
        <end position="353"/>
    </location>
</feature>
<evidence type="ECO:0000313" key="11">
    <source>
        <dbReference type="Proteomes" id="UP000290174"/>
    </source>
</evidence>
<keyword evidence="7" id="KW-0813">Transport</keyword>
<reference evidence="10 11" key="1">
    <citation type="submission" date="2018-11" db="EMBL/GenBank/DDBJ databases">
        <title>Bradyrhizobium sp. nov., isolated from effective nodules of peanut in China.</title>
        <authorList>
            <person name="Li Y."/>
        </authorList>
    </citation>
    <scope>NUCLEOTIDE SEQUENCE [LARGE SCALE GENOMIC DNA]</scope>
    <source>
        <strain evidence="10 11">CCBAU 51770</strain>
    </source>
</reference>
<feature type="transmembrane region" description="Helical" evidence="8">
    <location>
        <begin position="433"/>
        <end position="454"/>
    </location>
</feature>
<feature type="transmembrane region" description="Helical" evidence="8">
    <location>
        <begin position="474"/>
        <end position="497"/>
    </location>
</feature>
<evidence type="ECO:0000256" key="6">
    <source>
        <dbReference type="ARBA" id="ARBA00023136"/>
    </source>
</evidence>
<evidence type="ECO:0000313" key="10">
    <source>
        <dbReference type="EMBL" id="RXG97939.1"/>
    </source>
</evidence>
<feature type="transmembrane region" description="Helical" evidence="8">
    <location>
        <begin position="394"/>
        <end position="412"/>
    </location>
</feature>
<feature type="domain" description="TRAP C4-dicarboxylate transport system permease DctM subunit" evidence="9">
    <location>
        <begin position="335"/>
        <end position="571"/>
    </location>
</feature>
<evidence type="ECO:0000256" key="8">
    <source>
        <dbReference type="SAM" id="Phobius"/>
    </source>
</evidence>
<evidence type="ECO:0000256" key="1">
    <source>
        <dbReference type="ARBA" id="ARBA00004429"/>
    </source>
</evidence>
<dbReference type="Pfam" id="PF06808">
    <property type="entry name" value="DctM"/>
    <property type="match status" value="2"/>
</dbReference>
<dbReference type="InterPro" id="IPR004681">
    <property type="entry name" value="TRAP_DctM"/>
</dbReference>
<evidence type="ECO:0000256" key="2">
    <source>
        <dbReference type="ARBA" id="ARBA00022475"/>
    </source>
</evidence>
<sequence>MSDPALGLLMLTLIVVVIMMGFATAFTLMGLGMFFGFIAFYDPSQNWTHNKVFELMVQRSYGAMTNDVLISIPLFVLMGYVMERGALVDKMFYSIQLAFRRLPASLAVTTLIVCTFWGIASGLVGAVVVLMGVIAFNPMLRAGYDVKLASGVITAGGTLGILIPPSVMIIVYAAVAGQSVVKLYAAAMLPGFFLAFLYLVYIVAWAMINPKIAPALPEEQTRVKVPEWIRNFATLYSPNLFVGLFKALLSPAKAKMLQIDGKPMGYGAIVQNFVISLVPFLMTAAALGTVWWYVVIHQQAGAASEAVEGLQQLGSPVEPRELSPAEKGPDTQFYIWFALSAAVLAAWTARSYLRMDGERFEVLKLLTSSVMPLGILTVVVLGVILFGITTATESAGVGAAGAFILAIHARTLDWKRTKEAVFLTAKTTAMVCWLFVGSALFSAVFAILGGQALLESWVLSLNMTSVQFMILSQAIIFVLGWPLEWTEIIIIFVPIFLPMLKHFNIDPILWGTLVFVNLQAAFLSPPVAMSAFYLKGVAPKHVTLNQIFAGMMPYMLIVILCMVIMYLWPGMTLWLPNYLYAS</sequence>
<evidence type="ECO:0000256" key="5">
    <source>
        <dbReference type="ARBA" id="ARBA00022989"/>
    </source>
</evidence>
<dbReference type="InterPro" id="IPR010656">
    <property type="entry name" value="DctM"/>
</dbReference>
<comment type="subcellular location">
    <subcellularLocation>
        <location evidence="1 7">Cell inner membrane</location>
        <topology evidence="1 7">Multi-pass membrane protein</topology>
    </subcellularLocation>
</comment>
<comment type="function">
    <text evidence="7">Part of the tripartite ATP-independent periplasmic (TRAP) transport system.</text>
</comment>
<feature type="transmembrane region" description="Helical" evidence="8">
    <location>
        <begin position="365"/>
        <end position="388"/>
    </location>
</feature>
<keyword evidence="6 8" id="KW-0472">Membrane</keyword>
<feature type="transmembrane region" description="Helical" evidence="8">
    <location>
        <begin position="61"/>
        <end position="82"/>
    </location>
</feature>
<feature type="transmembrane region" description="Helical" evidence="8">
    <location>
        <begin position="103"/>
        <end position="136"/>
    </location>
</feature>
<feature type="domain" description="TRAP C4-dicarboxylate transport system permease DctM subunit" evidence="9">
    <location>
        <begin position="12"/>
        <end position="214"/>
    </location>
</feature>
<dbReference type="GO" id="GO:0005886">
    <property type="term" value="C:plasma membrane"/>
    <property type="evidence" value="ECO:0007669"/>
    <property type="project" value="UniProtKB-SubCell"/>
</dbReference>
<organism evidence="10 11">
    <name type="scientific">Bradyrhizobium zhanjiangense</name>
    <dbReference type="NCBI Taxonomy" id="1325107"/>
    <lineage>
        <taxon>Bacteria</taxon>
        <taxon>Pseudomonadati</taxon>
        <taxon>Pseudomonadota</taxon>
        <taxon>Alphaproteobacteria</taxon>
        <taxon>Hyphomicrobiales</taxon>
        <taxon>Nitrobacteraceae</taxon>
        <taxon>Bradyrhizobium</taxon>
    </lineage>
</organism>
<keyword evidence="4 8" id="KW-0812">Transmembrane</keyword>
<dbReference type="RefSeq" id="WP_128931128.1">
    <property type="nucleotide sequence ID" value="NZ_CP022221.1"/>
</dbReference>
<dbReference type="PANTHER" id="PTHR33362">
    <property type="entry name" value="SIALIC ACID TRAP TRANSPORTER PERMEASE PROTEIN SIAT-RELATED"/>
    <property type="match status" value="1"/>
</dbReference>
<keyword evidence="2" id="KW-1003">Cell membrane</keyword>
<dbReference type="Proteomes" id="UP000290174">
    <property type="component" value="Unassembled WGS sequence"/>
</dbReference>
<evidence type="ECO:0000256" key="3">
    <source>
        <dbReference type="ARBA" id="ARBA00022519"/>
    </source>
</evidence>
<name>A0A4Q0QQI3_9BRAD</name>
<proteinExistence type="predicted"/>
<evidence type="ECO:0000256" key="4">
    <source>
        <dbReference type="ARBA" id="ARBA00022692"/>
    </source>
</evidence>
<gene>
    <name evidence="10" type="ORF">EAS61_13935</name>
</gene>
<feature type="transmembrane region" description="Helical" evidence="8">
    <location>
        <begin position="509"/>
        <end position="534"/>
    </location>
</feature>
<dbReference type="EMBL" id="RKMK01000010">
    <property type="protein sequence ID" value="RXG97939.1"/>
    <property type="molecule type" value="Genomic_DNA"/>
</dbReference>
<feature type="transmembrane region" description="Helical" evidence="8">
    <location>
        <begin position="269"/>
        <end position="294"/>
    </location>
</feature>
<dbReference type="PANTHER" id="PTHR33362:SF7">
    <property type="entry name" value="SLL1103 PROTEIN"/>
    <property type="match status" value="1"/>
</dbReference>
<feature type="transmembrane region" description="Helical" evidence="8">
    <location>
        <begin position="148"/>
        <end position="175"/>
    </location>
</feature>
<keyword evidence="3 7" id="KW-0997">Cell inner membrane</keyword>
<dbReference type="AlphaFoldDB" id="A0A4Q0QQI3"/>
<evidence type="ECO:0000259" key="9">
    <source>
        <dbReference type="Pfam" id="PF06808"/>
    </source>
</evidence>
<protein>
    <submittedName>
        <fullName evidence="10">TRAP transporter large permease subunit</fullName>
    </submittedName>
</protein>
<comment type="caution">
    <text evidence="10">The sequence shown here is derived from an EMBL/GenBank/DDBJ whole genome shotgun (WGS) entry which is preliminary data.</text>
</comment>
<feature type="transmembrane region" description="Helical" evidence="8">
    <location>
        <begin position="546"/>
        <end position="568"/>
    </location>
</feature>
<evidence type="ECO:0000256" key="7">
    <source>
        <dbReference type="RuleBase" id="RU369079"/>
    </source>
</evidence>
<accession>A0A4Q0QQI3</accession>
<feature type="transmembrane region" description="Helical" evidence="8">
    <location>
        <begin position="187"/>
        <end position="208"/>
    </location>
</feature>